<dbReference type="GO" id="GO:0046872">
    <property type="term" value="F:metal ion binding"/>
    <property type="evidence" value="ECO:0007669"/>
    <property type="project" value="UniProtKB-KW"/>
</dbReference>
<keyword evidence="1" id="KW-0479">Metal-binding</keyword>
<name>A0A150QHS1_SORCE</name>
<accession>A0A150QHS1</accession>
<dbReference type="AlphaFoldDB" id="A0A150QHS1"/>
<dbReference type="Proteomes" id="UP000075260">
    <property type="component" value="Unassembled WGS sequence"/>
</dbReference>
<dbReference type="InterPro" id="IPR039461">
    <property type="entry name" value="Peptidase_M49"/>
</dbReference>
<gene>
    <name evidence="3" type="ORF">BE15_24195</name>
</gene>
<reference evidence="3 4" key="1">
    <citation type="submission" date="2014-02" db="EMBL/GenBank/DDBJ databases">
        <title>The small core and large imbalanced accessory genome model reveals a collaborative survival strategy of Sorangium cellulosum strains in nature.</title>
        <authorList>
            <person name="Han K."/>
            <person name="Peng R."/>
            <person name="Blom J."/>
            <person name="Li Y.-Z."/>
        </authorList>
    </citation>
    <scope>NUCLEOTIDE SEQUENCE [LARGE SCALE GENOMIC DNA]</scope>
    <source>
        <strain evidence="3 4">So0008-312</strain>
    </source>
</reference>
<protein>
    <submittedName>
        <fullName evidence="3">Uncharacterized protein</fullName>
    </submittedName>
</protein>
<evidence type="ECO:0000313" key="4">
    <source>
        <dbReference type="Proteomes" id="UP000075260"/>
    </source>
</evidence>
<proteinExistence type="predicted"/>
<evidence type="ECO:0000313" key="3">
    <source>
        <dbReference type="EMBL" id="KYF67537.1"/>
    </source>
</evidence>
<dbReference type="Gene3D" id="3.30.540.30">
    <property type="match status" value="2"/>
</dbReference>
<dbReference type="EMBL" id="JEMA01000643">
    <property type="protein sequence ID" value="KYF67537.1"/>
    <property type="molecule type" value="Genomic_DNA"/>
</dbReference>
<dbReference type="RefSeq" id="WP_061609788.1">
    <property type="nucleotide sequence ID" value="NZ_JEMA01000643.1"/>
</dbReference>
<dbReference type="OrthoDB" id="9812747at2"/>
<comment type="caution">
    <text evidence="3">The sequence shown here is derived from an EMBL/GenBank/DDBJ whole genome shotgun (WGS) entry which is preliminary data.</text>
</comment>
<evidence type="ECO:0000256" key="1">
    <source>
        <dbReference type="ARBA" id="ARBA00022723"/>
    </source>
</evidence>
<evidence type="ECO:0000256" key="2">
    <source>
        <dbReference type="ARBA" id="ARBA00022801"/>
    </source>
</evidence>
<keyword evidence="2" id="KW-0378">Hydrolase</keyword>
<dbReference type="GO" id="GO:0008239">
    <property type="term" value="F:dipeptidyl-peptidase activity"/>
    <property type="evidence" value="ECO:0007669"/>
    <property type="project" value="TreeGrafter"/>
</dbReference>
<dbReference type="PANTHER" id="PTHR23422:SF9">
    <property type="entry name" value="ZN-DEPENDENT HYDROLASE"/>
    <property type="match status" value="1"/>
</dbReference>
<dbReference type="PANTHER" id="PTHR23422">
    <property type="entry name" value="DIPEPTIDYL PEPTIDASE III-RELATED"/>
    <property type="match status" value="1"/>
</dbReference>
<sequence>MLSDKVKQFAPARLTADVNKLPEPERAALGKLIEASRRLDPVFDRQAYAANPELRERLLADGTPEGRDRLAYFDIMRGPWDRQDHHRPFAIDIPRPPGAGFYPEDLSADELHAWTAQHPGDKAAIESLFTLVRRDAGKLVAVPYSQAFAAWLGPAGALLEEAAALTANESLRRFLKSRAEAFRSDDYFTSDKDWMDLDSQVEVTIGPYETYEDELLGLKASFESFVTVSDPEASQKLSRYKELLPEMERNLPIPDDVKTERGGESPIQVVDLVFSAGDARKSVQTIAFNLPNDERVRAEKGAKKVLLRNVIETKFERIMRPIAERILDPAQLEHLSADAFFNETLFHELSHSLGPAFTTVGGERVEVRIALGSTYSALEEAKADVMGAYNVLFMIRRGHFPADFRDKLLVSYFAGLFRSTRFGVAEAHGKGAALQINRFLEERAARFDPATGRFTVDAAELEAAITRLVRDLCMVQHRGDKQAAGELLARYGAVSAPMQQALGGLEGIPIDIRPIYPLAGE</sequence>
<dbReference type="GO" id="GO:0005737">
    <property type="term" value="C:cytoplasm"/>
    <property type="evidence" value="ECO:0007669"/>
    <property type="project" value="TreeGrafter"/>
</dbReference>
<organism evidence="3 4">
    <name type="scientific">Sorangium cellulosum</name>
    <name type="common">Polyangium cellulosum</name>
    <dbReference type="NCBI Taxonomy" id="56"/>
    <lineage>
        <taxon>Bacteria</taxon>
        <taxon>Pseudomonadati</taxon>
        <taxon>Myxococcota</taxon>
        <taxon>Polyangia</taxon>
        <taxon>Polyangiales</taxon>
        <taxon>Polyangiaceae</taxon>
        <taxon>Sorangium</taxon>
    </lineage>
</organism>
<dbReference type="Pfam" id="PF03571">
    <property type="entry name" value="Peptidase_M49"/>
    <property type="match status" value="1"/>
</dbReference>